<sequence length="12" mass="1408">MFTTETLHKSVN</sequence>
<evidence type="ECO:0000313" key="1">
    <source>
        <dbReference type="EnsemblMetazoa" id="AQUA015038-PB"/>
    </source>
</evidence>
<organism evidence="1 2">
    <name type="scientific">Anopheles quadriannulatus</name>
    <name type="common">Mosquito</name>
    <dbReference type="NCBI Taxonomy" id="34691"/>
    <lineage>
        <taxon>Eukaryota</taxon>
        <taxon>Metazoa</taxon>
        <taxon>Ecdysozoa</taxon>
        <taxon>Arthropoda</taxon>
        <taxon>Hexapoda</taxon>
        <taxon>Insecta</taxon>
        <taxon>Pterygota</taxon>
        <taxon>Neoptera</taxon>
        <taxon>Endopterygota</taxon>
        <taxon>Diptera</taxon>
        <taxon>Nematocera</taxon>
        <taxon>Culicoidea</taxon>
        <taxon>Culicidae</taxon>
        <taxon>Anophelinae</taxon>
        <taxon>Anopheles</taxon>
    </lineage>
</organism>
<evidence type="ECO:0000313" key="2">
    <source>
        <dbReference type="Proteomes" id="UP000076407"/>
    </source>
</evidence>
<name>A0A182XT91_ANOQN</name>
<dbReference type="Proteomes" id="UP000076407">
    <property type="component" value="Unassembled WGS sequence"/>
</dbReference>
<accession>A0A182XT91</accession>
<reference evidence="1" key="1">
    <citation type="submission" date="2020-05" db="UniProtKB">
        <authorList>
            <consortium name="EnsemblMetazoa"/>
        </authorList>
    </citation>
    <scope>IDENTIFICATION</scope>
    <source>
        <strain evidence="1">SANGQUA</strain>
    </source>
</reference>
<proteinExistence type="predicted"/>
<dbReference type="VEuPathDB" id="VectorBase:AQUA015038"/>
<protein>
    <submittedName>
        <fullName evidence="1">Uncharacterized protein</fullName>
    </submittedName>
</protein>
<keyword evidence="2" id="KW-1185">Reference proteome</keyword>
<dbReference type="EnsemblMetazoa" id="AQUA015038-RB">
    <property type="protein sequence ID" value="AQUA015038-PB"/>
    <property type="gene ID" value="AQUA015038"/>
</dbReference>